<keyword evidence="3" id="KW-1185">Reference proteome</keyword>
<gene>
    <name evidence="2" type="ORF">NDU88_005601</name>
</gene>
<sequence length="120" mass="12541">MWRGPGCVLSGAQMQIEKRETSGELSHAARCGPATPTAEEWTHPAPCGVCMLVDGPHTNRLSENGCSDGPPSGLSPAAVLPSQREASDGVLRTTSTAHQAEVSQHEALMPAAALKVQLRC</sequence>
<feature type="region of interest" description="Disordered" evidence="1">
    <location>
        <begin position="20"/>
        <end position="39"/>
    </location>
</feature>
<dbReference type="AlphaFoldDB" id="A0AAV7LLK9"/>
<organism evidence="2 3">
    <name type="scientific">Pleurodeles waltl</name>
    <name type="common">Iberian ribbed newt</name>
    <dbReference type="NCBI Taxonomy" id="8319"/>
    <lineage>
        <taxon>Eukaryota</taxon>
        <taxon>Metazoa</taxon>
        <taxon>Chordata</taxon>
        <taxon>Craniata</taxon>
        <taxon>Vertebrata</taxon>
        <taxon>Euteleostomi</taxon>
        <taxon>Amphibia</taxon>
        <taxon>Batrachia</taxon>
        <taxon>Caudata</taxon>
        <taxon>Salamandroidea</taxon>
        <taxon>Salamandridae</taxon>
        <taxon>Pleurodelinae</taxon>
        <taxon>Pleurodeles</taxon>
    </lineage>
</organism>
<evidence type="ECO:0000313" key="2">
    <source>
        <dbReference type="EMBL" id="KAJ1092491.1"/>
    </source>
</evidence>
<proteinExistence type="predicted"/>
<reference evidence="2" key="1">
    <citation type="journal article" date="2022" name="bioRxiv">
        <title>Sequencing and chromosome-scale assembly of the giantPleurodeles waltlgenome.</title>
        <authorList>
            <person name="Brown T."/>
            <person name="Elewa A."/>
            <person name="Iarovenko S."/>
            <person name="Subramanian E."/>
            <person name="Araus A.J."/>
            <person name="Petzold A."/>
            <person name="Susuki M."/>
            <person name="Suzuki K.-i.T."/>
            <person name="Hayashi T."/>
            <person name="Toyoda A."/>
            <person name="Oliveira C."/>
            <person name="Osipova E."/>
            <person name="Leigh N.D."/>
            <person name="Simon A."/>
            <person name="Yun M.H."/>
        </authorList>
    </citation>
    <scope>NUCLEOTIDE SEQUENCE</scope>
    <source>
        <strain evidence="2">20211129_DDA</strain>
        <tissue evidence="2">Liver</tissue>
    </source>
</reference>
<name>A0AAV7LLK9_PLEWA</name>
<dbReference type="Proteomes" id="UP001066276">
    <property type="component" value="Chromosome 11"/>
</dbReference>
<feature type="region of interest" description="Disordered" evidence="1">
    <location>
        <begin position="60"/>
        <end position="98"/>
    </location>
</feature>
<evidence type="ECO:0000256" key="1">
    <source>
        <dbReference type="SAM" id="MobiDB-lite"/>
    </source>
</evidence>
<dbReference type="EMBL" id="JANPWB010000015">
    <property type="protein sequence ID" value="KAJ1092491.1"/>
    <property type="molecule type" value="Genomic_DNA"/>
</dbReference>
<accession>A0AAV7LLK9</accession>
<protein>
    <submittedName>
        <fullName evidence="2">Uncharacterized protein</fullName>
    </submittedName>
</protein>
<evidence type="ECO:0000313" key="3">
    <source>
        <dbReference type="Proteomes" id="UP001066276"/>
    </source>
</evidence>
<comment type="caution">
    <text evidence="2">The sequence shown here is derived from an EMBL/GenBank/DDBJ whole genome shotgun (WGS) entry which is preliminary data.</text>
</comment>